<accession>A0AAV7NF05</accession>
<organism evidence="1 2">
    <name type="scientific">Pleurodeles waltl</name>
    <name type="common">Iberian ribbed newt</name>
    <dbReference type="NCBI Taxonomy" id="8319"/>
    <lineage>
        <taxon>Eukaryota</taxon>
        <taxon>Metazoa</taxon>
        <taxon>Chordata</taxon>
        <taxon>Craniata</taxon>
        <taxon>Vertebrata</taxon>
        <taxon>Euteleostomi</taxon>
        <taxon>Amphibia</taxon>
        <taxon>Batrachia</taxon>
        <taxon>Caudata</taxon>
        <taxon>Salamandroidea</taxon>
        <taxon>Salamandridae</taxon>
        <taxon>Pleurodelinae</taxon>
        <taxon>Pleurodeles</taxon>
    </lineage>
</organism>
<comment type="caution">
    <text evidence="1">The sequence shown here is derived from an EMBL/GenBank/DDBJ whole genome shotgun (WGS) entry which is preliminary data.</text>
</comment>
<dbReference type="AlphaFoldDB" id="A0AAV7NF05"/>
<keyword evidence="2" id="KW-1185">Reference proteome</keyword>
<sequence>MSCFQPPQCSAARGIRRHQLCHKPSVRVDVHRPQPAAQTRKCLTASVRVPGTLPWGPASACTSDQATAALIYLPHGAAVDQLSWKMTRRS</sequence>
<evidence type="ECO:0000313" key="2">
    <source>
        <dbReference type="Proteomes" id="UP001066276"/>
    </source>
</evidence>
<evidence type="ECO:0000313" key="1">
    <source>
        <dbReference type="EMBL" id="KAJ1114556.1"/>
    </source>
</evidence>
<name>A0AAV7NF05_PLEWA</name>
<dbReference type="Proteomes" id="UP001066276">
    <property type="component" value="Chromosome 8"/>
</dbReference>
<dbReference type="EMBL" id="JANPWB010000012">
    <property type="protein sequence ID" value="KAJ1114556.1"/>
    <property type="molecule type" value="Genomic_DNA"/>
</dbReference>
<reference evidence="1" key="1">
    <citation type="journal article" date="2022" name="bioRxiv">
        <title>Sequencing and chromosome-scale assembly of the giantPleurodeles waltlgenome.</title>
        <authorList>
            <person name="Brown T."/>
            <person name="Elewa A."/>
            <person name="Iarovenko S."/>
            <person name="Subramanian E."/>
            <person name="Araus A.J."/>
            <person name="Petzold A."/>
            <person name="Susuki M."/>
            <person name="Suzuki K.-i.T."/>
            <person name="Hayashi T."/>
            <person name="Toyoda A."/>
            <person name="Oliveira C."/>
            <person name="Osipova E."/>
            <person name="Leigh N.D."/>
            <person name="Simon A."/>
            <person name="Yun M.H."/>
        </authorList>
    </citation>
    <scope>NUCLEOTIDE SEQUENCE</scope>
    <source>
        <strain evidence="1">20211129_DDA</strain>
        <tissue evidence="1">Liver</tissue>
    </source>
</reference>
<gene>
    <name evidence="1" type="ORF">NDU88_002791</name>
</gene>
<proteinExistence type="predicted"/>
<protein>
    <submittedName>
        <fullName evidence="1">Uncharacterized protein</fullName>
    </submittedName>
</protein>